<reference evidence="3" key="1">
    <citation type="journal article" date="2011" name="Proc. Natl. Acad. Sci. U.S.A.">
        <title>Obligate biotrophy features unraveled by the genomic analysis of rust fungi.</title>
        <authorList>
            <person name="Duplessis S."/>
            <person name="Cuomo C.A."/>
            <person name="Lin Y.-C."/>
            <person name="Aerts A."/>
            <person name="Tisserant E."/>
            <person name="Veneault-Fourrey C."/>
            <person name="Joly D.L."/>
            <person name="Hacquard S."/>
            <person name="Amselem J."/>
            <person name="Cantarel B.L."/>
            <person name="Chiu R."/>
            <person name="Coutinho P.M."/>
            <person name="Feau N."/>
            <person name="Field M."/>
            <person name="Frey P."/>
            <person name="Gelhaye E."/>
            <person name="Goldberg J."/>
            <person name="Grabherr M.G."/>
            <person name="Kodira C.D."/>
            <person name="Kohler A."/>
            <person name="Kuees U."/>
            <person name="Lindquist E.A."/>
            <person name="Lucas S.M."/>
            <person name="Mago R."/>
            <person name="Mauceli E."/>
            <person name="Morin E."/>
            <person name="Murat C."/>
            <person name="Pangilinan J.L."/>
            <person name="Park R."/>
            <person name="Pearson M."/>
            <person name="Quesneville H."/>
            <person name="Rouhier N."/>
            <person name="Sakthikumar S."/>
            <person name="Salamov A.A."/>
            <person name="Schmutz J."/>
            <person name="Selles B."/>
            <person name="Shapiro H."/>
            <person name="Tanguay P."/>
            <person name="Tuskan G.A."/>
            <person name="Henrissat B."/>
            <person name="Van de Peer Y."/>
            <person name="Rouze P."/>
            <person name="Ellis J.G."/>
            <person name="Dodds P.N."/>
            <person name="Schein J.E."/>
            <person name="Zhong S."/>
            <person name="Hamelin R.C."/>
            <person name="Grigoriev I.V."/>
            <person name="Szabo L.J."/>
            <person name="Martin F."/>
        </authorList>
    </citation>
    <scope>NUCLEOTIDE SEQUENCE [LARGE SCALE GENOMIC DNA]</scope>
    <source>
        <strain evidence="3">98AG31 / pathotype 3-4-7</strain>
    </source>
</reference>
<dbReference type="VEuPathDB" id="FungiDB:MELLADRAFT_109480"/>
<protein>
    <submittedName>
        <fullName evidence="2">Uncharacterized protein</fullName>
    </submittedName>
</protein>
<feature type="compositionally biased region" description="Low complexity" evidence="1">
    <location>
        <begin position="22"/>
        <end position="36"/>
    </location>
</feature>
<dbReference type="GeneID" id="18923778"/>
<dbReference type="EMBL" id="GL883126">
    <property type="protein sequence ID" value="EGG03057.1"/>
    <property type="molecule type" value="Genomic_DNA"/>
</dbReference>
<dbReference type="AlphaFoldDB" id="F4RWM0"/>
<evidence type="ECO:0000256" key="1">
    <source>
        <dbReference type="SAM" id="MobiDB-lite"/>
    </source>
</evidence>
<dbReference type="InParanoid" id="F4RWM0"/>
<accession>F4RWM0</accession>
<feature type="region of interest" description="Disordered" evidence="1">
    <location>
        <begin position="1"/>
        <end position="131"/>
    </location>
</feature>
<evidence type="ECO:0000313" key="3">
    <source>
        <dbReference type="Proteomes" id="UP000001072"/>
    </source>
</evidence>
<proteinExistence type="predicted"/>
<feature type="compositionally biased region" description="Basic and acidic residues" evidence="1">
    <location>
        <begin position="104"/>
        <end position="114"/>
    </location>
</feature>
<gene>
    <name evidence="2" type="ORF">MELLADRAFT_109480</name>
</gene>
<evidence type="ECO:0000313" key="2">
    <source>
        <dbReference type="EMBL" id="EGG03057.1"/>
    </source>
</evidence>
<dbReference type="KEGG" id="mlr:MELLADRAFT_109480"/>
<sequence length="131" mass="14718">MASFSSKLKRTHDKIQAAGLRTKNNNMGKGSSSNTGRTMRSQSIGRGQGEEDKPVEEGEERPMEDPGEQERGQDGEQEGTAERGIRNKEVTGEERGDEDEEEGEHNQRRGEERGQRRRQLRALPSKEPVNI</sequence>
<organism evidence="3">
    <name type="scientific">Melampsora larici-populina (strain 98AG31 / pathotype 3-4-7)</name>
    <name type="common">Poplar leaf rust fungus</name>
    <dbReference type="NCBI Taxonomy" id="747676"/>
    <lineage>
        <taxon>Eukaryota</taxon>
        <taxon>Fungi</taxon>
        <taxon>Dikarya</taxon>
        <taxon>Basidiomycota</taxon>
        <taxon>Pucciniomycotina</taxon>
        <taxon>Pucciniomycetes</taxon>
        <taxon>Pucciniales</taxon>
        <taxon>Melampsoraceae</taxon>
        <taxon>Melampsora</taxon>
    </lineage>
</organism>
<dbReference type="RefSeq" id="XP_007413517.1">
    <property type="nucleotide sequence ID" value="XM_007413455.1"/>
</dbReference>
<dbReference type="HOGENOM" id="CLU_1928084_0_0_1"/>
<name>F4RWM0_MELLP</name>
<dbReference type="Proteomes" id="UP000001072">
    <property type="component" value="Unassembled WGS sequence"/>
</dbReference>
<feature type="compositionally biased region" description="Basic and acidic residues" evidence="1">
    <location>
        <begin position="48"/>
        <end position="94"/>
    </location>
</feature>
<keyword evidence="3" id="KW-1185">Reference proteome</keyword>